<gene>
    <name evidence="1" type="ORF">F4821DRAFT_274887</name>
</gene>
<name>A0ACC0CM73_9PEZI</name>
<evidence type="ECO:0000313" key="1">
    <source>
        <dbReference type="EMBL" id="KAI6081494.1"/>
    </source>
</evidence>
<organism evidence="1 2">
    <name type="scientific">Hypoxylon rubiginosum</name>
    <dbReference type="NCBI Taxonomy" id="110542"/>
    <lineage>
        <taxon>Eukaryota</taxon>
        <taxon>Fungi</taxon>
        <taxon>Dikarya</taxon>
        <taxon>Ascomycota</taxon>
        <taxon>Pezizomycotina</taxon>
        <taxon>Sordariomycetes</taxon>
        <taxon>Xylariomycetidae</taxon>
        <taxon>Xylariales</taxon>
        <taxon>Hypoxylaceae</taxon>
        <taxon>Hypoxylon</taxon>
    </lineage>
</organism>
<comment type="caution">
    <text evidence="1">The sequence shown here is derived from an EMBL/GenBank/DDBJ whole genome shotgun (WGS) entry which is preliminary data.</text>
</comment>
<dbReference type="Proteomes" id="UP001497680">
    <property type="component" value="Unassembled WGS sequence"/>
</dbReference>
<reference evidence="1 2" key="1">
    <citation type="journal article" date="2022" name="New Phytol.">
        <title>Ecological generalism drives hyperdiversity of secondary metabolite gene clusters in xylarialean endophytes.</title>
        <authorList>
            <person name="Franco M.E.E."/>
            <person name="Wisecaver J.H."/>
            <person name="Arnold A.E."/>
            <person name="Ju Y.M."/>
            <person name="Slot J.C."/>
            <person name="Ahrendt S."/>
            <person name="Moore L.P."/>
            <person name="Eastman K.E."/>
            <person name="Scott K."/>
            <person name="Konkel Z."/>
            <person name="Mondo S.J."/>
            <person name="Kuo A."/>
            <person name="Hayes R.D."/>
            <person name="Haridas S."/>
            <person name="Andreopoulos B."/>
            <person name="Riley R."/>
            <person name="LaButti K."/>
            <person name="Pangilinan J."/>
            <person name="Lipzen A."/>
            <person name="Amirebrahimi M."/>
            <person name="Yan J."/>
            <person name="Adam C."/>
            <person name="Keymanesh K."/>
            <person name="Ng V."/>
            <person name="Louie K."/>
            <person name="Northen T."/>
            <person name="Drula E."/>
            <person name="Henrissat B."/>
            <person name="Hsieh H.M."/>
            <person name="Youens-Clark K."/>
            <person name="Lutzoni F."/>
            <person name="Miadlikowska J."/>
            <person name="Eastwood D.C."/>
            <person name="Hamelin R.C."/>
            <person name="Grigoriev I.V."/>
            <person name="U'Ren J.M."/>
        </authorList>
    </citation>
    <scope>NUCLEOTIDE SEQUENCE [LARGE SCALE GENOMIC DNA]</scope>
    <source>
        <strain evidence="1 2">ER1909</strain>
    </source>
</reference>
<proteinExistence type="predicted"/>
<evidence type="ECO:0000313" key="2">
    <source>
        <dbReference type="Proteomes" id="UP001497680"/>
    </source>
</evidence>
<protein>
    <submittedName>
        <fullName evidence="1">Uncharacterized protein</fullName>
    </submittedName>
</protein>
<dbReference type="EMBL" id="MU394394">
    <property type="protein sequence ID" value="KAI6081494.1"/>
    <property type="molecule type" value="Genomic_DNA"/>
</dbReference>
<sequence length="522" mass="59860">MPYPPATRRAILGAGAVLFVIALLSYQDSFRLDNSLTSTLTSAKNTICRVWPGQSLYEELYDDCDETIKSPFIGVADTLGNPQRCLKGSSRLRHQITPGHNWSEVEWGFVQRQCAAFEHKLSASEYLPHHIWRRPADPQTVKISSEKRTAIVLRTWDDYEYTEKRLTWLRTLITEASLQRPGKYQVFFLVNVKDPNIQLEEDDAAYDQALRQFVPEEFRDMALLFNERTLKAWYPLVQEHGAQDQMYQALQIFSQKFQQYDYIWQLEMDLRFTANVHDTLQSATAFARAQRQRNLWERNGRFYIPHLYNTYENFSAVVDAEFGDTGIWGPVQTPDFIPKGIQPPRRVNNHWGIGEEADLISFMPMIDPVGTNWVYENNIYNFEAGAGTPRRAAIVSITRSSRRLLQLISDAQLARGQWLVSEATLETFALLHGLKAVTVPHLISFSEETKMEDLLGDINKGPPHSKAGGDSPSMLYTKNGFLPGPWWEASYWFTGNGAAKIWDEYVDGKLLPPMLLHPVKEK</sequence>
<keyword evidence="2" id="KW-1185">Reference proteome</keyword>
<accession>A0ACC0CM73</accession>